<reference evidence="1 2" key="1">
    <citation type="submission" date="2024-02" db="EMBL/GenBank/DDBJ databases">
        <title>A chromosome-level genome assembly of Drosophila madeirensis, a fruit fly species endemic to Madeira island.</title>
        <authorList>
            <person name="Tomihara K."/>
            <person name="Llopart A."/>
            <person name="Yamamoto D."/>
        </authorList>
    </citation>
    <scope>NUCLEOTIDE SEQUENCE [LARGE SCALE GENOMIC DNA]</scope>
    <source>
        <strain evidence="1 2">RF1</strain>
    </source>
</reference>
<organism evidence="1 2">
    <name type="scientific">Drosophila madeirensis</name>
    <name type="common">Fruit fly</name>
    <dbReference type="NCBI Taxonomy" id="30013"/>
    <lineage>
        <taxon>Eukaryota</taxon>
        <taxon>Metazoa</taxon>
        <taxon>Ecdysozoa</taxon>
        <taxon>Arthropoda</taxon>
        <taxon>Hexapoda</taxon>
        <taxon>Insecta</taxon>
        <taxon>Pterygota</taxon>
        <taxon>Neoptera</taxon>
        <taxon>Endopterygota</taxon>
        <taxon>Diptera</taxon>
        <taxon>Brachycera</taxon>
        <taxon>Muscomorpha</taxon>
        <taxon>Ephydroidea</taxon>
        <taxon>Drosophilidae</taxon>
        <taxon>Drosophila</taxon>
        <taxon>Sophophora</taxon>
    </lineage>
</organism>
<dbReference type="AlphaFoldDB" id="A0AAU9FS52"/>
<name>A0AAU9FS52_DROMD</name>
<evidence type="ECO:0000313" key="2">
    <source>
        <dbReference type="Proteomes" id="UP001500889"/>
    </source>
</evidence>
<dbReference type="Proteomes" id="UP001500889">
    <property type="component" value="Chromosome J"/>
</dbReference>
<proteinExistence type="predicted"/>
<gene>
    <name evidence="1" type="ORF">DMAD_06658</name>
</gene>
<accession>A0AAU9FS52</accession>
<keyword evidence="2" id="KW-1185">Reference proteome</keyword>
<evidence type="ECO:0000313" key="1">
    <source>
        <dbReference type="EMBL" id="BFF98502.1"/>
    </source>
</evidence>
<dbReference type="EMBL" id="AP029265">
    <property type="protein sequence ID" value="BFF98502.1"/>
    <property type="molecule type" value="Genomic_DNA"/>
</dbReference>
<sequence length="190" mass="22289">MSYPMSFEKEVIEYETLWEFLKKIKMESVFEDLKAAEVTYDRLKFMIPEDVRDTIRKVGPRAEFRERILRMKRTEFGSIKGYTDFRVQHKNLDQLINRSPEGLTVLQSFKTKLSLSQEERDVMVKLLIGEAETNRNAIKMQTLSTLLDEIVTVFPTEESRKIFKALETHPLFFGPDGAPKHLHNDTIRNS</sequence>
<protein>
    <submittedName>
        <fullName evidence="1">Uncharacterized protein</fullName>
    </submittedName>
</protein>